<sequence>MAKLYGIGVGPGDKELITLKAVRVIKSCDVIVVPSAMSGGKSIAFEIAEDFIRKESEILIKHFPMGGEEQEQKIYEAFEAIEEKLRNGKDVAFLTIGDPFVYSTYIYLLKYVEEKGYETETVPGITSFSACASLAKEPLVIGDEPLIIIPSNQIDTIEDEKNLVIMKVYKNEKKVIERLEEKGFEYVYVKRAGRDGQEVIRDRERILESRDYMSLIIAHRK</sequence>
<name>A0A6I6EW66_9CLOT</name>
<dbReference type="InterPro" id="IPR006364">
    <property type="entry name" value="CobI/CbiL/CobIJ_dom"/>
</dbReference>
<dbReference type="EMBL" id="CP046522">
    <property type="protein sequence ID" value="QGU94421.1"/>
    <property type="molecule type" value="Genomic_DNA"/>
</dbReference>
<comment type="function">
    <text evidence="7">Methylates cobalt-precorrin-2 at the C-20 position to produce cobalt-precorrin-3A in the anaerobic cobalamin biosynthesis pathway.</text>
</comment>
<dbReference type="Gene3D" id="3.40.1010.10">
    <property type="entry name" value="Cobalt-precorrin-4 Transmethylase, Domain 1"/>
    <property type="match status" value="1"/>
</dbReference>
<keyword evidence="4 9" id="KW-0489">Methyltransferase</keyword>
<dbReference type="NCBIfam" id="TIGR01467">
    <property type="entry name" value="cobI_cbiL"/>
    <property type="match status" value="1"/>
</dbReference>
<dbReference type="PIRSF" id="PIRSF036427">
    <property type="entry name" value="Precrrn-2_mtase"/>
    <property type="match status" value="1"/>
</dbReference>
<evidence type="ECO:0000256" key="1">
    <source>
        <dbReference type="ARBA" id="ARBA00004953"/>
    </source>
</evidence>
<keyword evidence="3" id="KW-0169">Cobalamin biosynthesis</keyword>
<evidence type="ECO:0000256" key="6">
    <source>
        <dbReference type="ARBA" id="ARBA00022691"/>
    </source>
</evidence>
<dbReference type="UniPathway" id="UPA00148"/>
<dbReference type="Gene3D" id="3.30.950.10">
    <property type="entry name" value="Methyltransferase, Cobalt-precorrin-4 Transmethylase, Domain 2"/>
    <property type="match status" value="1"/>
</dbReference>
<dbReference type="InterPro" id="IPR014776">
    <property type="entry name" value="4pyrrole_Mease_sub2"/>
</dbReference>
<dbReference type="CDD" id="cd11645">
    <property type="entry name" value="Precorrin_2_C20_MT"/>
    <property type="match status" value="1"/>
</dbReference>
<reference evidence="9 10" key="1">
    <citation type="submission" date="2019-12" db="EMBL/GenBank/DDBJ databases">
        <title>Genome sequenceing of Clostridium bovifaecis.</title>
        <authorList>
            <person name="Yao Y."/>
        </authorList>
    </citation>
    <scope>NUCLEOTIDE SEQUENCE [LARGE SCALE GENOMIC DNA]</scope>
    <source>
        <strain evidence="9 10">BXX</strain>
    </source>
</reference>
<dbReference type="PANTHER" id="PTHR43467">
    <property type="entry name" value="COBALT-PRECORRIN-2 C(20)-METHYLTRANSFERASE"/>
    <property type="match status" value="1"/>
</dbReference>
<comment type="catalytic activity">
    <reaction evidence="7">
        <text>Co-precorrin-2 + S-adenosyl-L-methionine = Co-precorrin-3 + S-adenosyl-L-homocysteine + H(+)</text>
        <dbReference type="Rhea" id="RHEA:17997"/>
        <dbReference type="ChEBI" id="CHEBI:15378"/>
        <dbReference type="ChEBI" id="CHEBI:57856"/>
        <dbReference type="ChEBI" id="CHEBI:59789"/>
        <dbReference type="ChEBI" id="CHEBI:60053"/>
        <dbReference type="ChEBI" id="CHEBI:60060"/>
        <dbReference type="EC" id="2.1.1.151"/>
    </reaction>
</comment>
<dbReference type="InterPro" id="IPR035996">
    <property type="entry name" value="4pyrrol_Methylase_sf"/>
</dbReference>
<comment type="subunit">
    <text evidence="7">Homodimer.</text>
</comment>
<evidence type="ECO:0000256" key="2">
    <source>
        <dbReference type="ARBA" id="ARBA00005879"/>
    </source>
</evidence>
<organism evidence="9 10">
    <name type="scientific">Clostridium bovifaecis</name>
    <dbReference type="NCBI Taxonomy" id="2184719"/>
    <lineage>
        <taxon>Bacteria</taxon>
        <taxon>Bacillati</taxon>
        <taxon>Bacillota</taxon>
        <taxon>Clostridia</taxon>
        <taxon>Eubacteriales</taxon>
        <taxon>Clostridiaceae</taxon>
        <taxon>Clostridium</taxon>
    </lineage>
</organism>
<dbReference type="InterPro" id="IPR000878">
    <property type="entry name" value="4pyrrol_Mease"/>
</dbReference>
<evidence type="ECO:0000256" key="3">
    <source>
        <dbReference type="ARBA" id="ARBA00022573"/>
    </source>
</evidence>
<dbReference type="EC" id="2.1.1.151" evidence="7"/>
<evidence type="ECO:0000256" key="7">
    <source>
        <dbReference type="PIRNR" id="PIRNR036427"/>
    </source>
</evidence>
<keyword evidence="5 9" id="KW-0808">Transferase</keyword>
<dbReference type="InterPro" id="IPR012382">
    <property type="entry name" value="CobI/CbiL"/>
</dbReference>
<evidence type="ECO:0000313" key="9">
    <source>
        <dbReference type="EMBL" id="QGU94421.1"/>
    </source>
</evidence>
<gene>
    <name evidence="9" type="ORF">GOM49_04270</name>
</gene>
<proteinExistence type="inferred from homology"/>
<dbReference type="SUPFAM" id="SSF53790">
    <property type="entry name" value="Tetrapyrrole methylase"/>
    <property type="match status" value="1"/>
</dbReference>
<keyword evidence="10" id="KW-1185">Reference proteome</keyword>
<dbReference type="NCBIfam" id="NF004058">
    <property type="entry name" value="PRK05576.1-1"/>
    <property type="match status" value="1"/>
</dbReference>
<evidence type="ECO:0000256" key="5">
    <source>
        <dbReference type="ARBA" id="ARBA00022679"/>
    </source>
</evidence>
<dbReference type="GO" id="GO:0009236">
    <property type="term" value="P:cobalamin biosynthetic process"/>
    <property type="evidence" value="ECO:0007669"/>
    <property type="project" value="UniProtKB-UniRule"/>
</dbReference>
<dbReference type="GO" id="GO:0032259">
    <property type="term" value="P:methylation"/>
    <property type="evidence" value="ECO:0007669"/>
    <property type="project" value="UniProtKB-KW"/>
</dbReference>
<comment type="similarity">
    <text evidence="2 7">Belongs to the precorrin methyltransferase family.</text>
</comment>
<dbReference type="PANTHER" id="PTHR43467:SF2">
    <property type="entry name" value="COBALT-PRECORRIN-2 C(20)-METHYLTRANSFERASE"/>
    <property type="match status" value="1"/>
</dbReference>
<comment type="pathway">
    <text evidence="1">Cofactor biosynthesis; adenosylcobalamin biosynthesis.</text>
</comment>
<dbReference type="Proteomes" id="UP000422764">
    <property type="component" value="Chromosome"/>
</dbReference>
<keyword evidence="6" id="KW-0949">S-adenosyl-L-methionine</keyword>
<dbReference type="InterPro" id="IPR014777">
    <property type="entry name" value="4pyrrole_Mease_sub1"/>
</dbReference>
<dbReference type="Pfam" id="PF00590">
    <property type="entry name" value="TP_methylase"/>
    <property type="match status" value="1"/>
</dbReference>
<evidence type="ECO:0000259" key="8">
    <source>
        <dbReference type="Pfam" id="PF00590"/>
    </source>
</evidence>
<feature type="domain" description="Tetrapyrrole methylase" evidence="8">
    <location>
        <begin position="3"/>
        <end position="203"/>
    </location>
</feature>
<protein>
    <recommendedName>
        <fullName evidence="7">Cobalt-precorrin-2 C(20)-methyltransferase</fullName>
        <ecNumber evidence="7">2.1.1.151</ecNumber>
    </recommendedName>
</protein>
<accession>A0A6I6EW66</accession>
<dbReference type="GO" id="GO:0043781">
    <property type="term" value="F:cobalt-factor II C20-methyltransferase activity"/>
    <property type="evidence" value="ECO:0007669"/>
    <property type="project" value="UniProtKB-EC"/>
</dbReference>
<dbReference type="AlphaFoldDB" id="A0A6I6EW66"/>
<evidence type="ECO:0000313" key="10">
    <source>
        <dbReference type="Proteomes" id="UP000422764"/>
    </source>
</evidence>
<dbReference type="GO" id="GO:0030788">
    <property type="term" value="F:precorrin-2 C20-methyltransferase activity"/>
    <property type="evidence" value="ECO:0007669"/>
    <property type="project" value="InterPro"/>
</dbReference>
<evidence type="ECO:0000256" key="4">
    <source>
        <dbReference type="ARBA" id="ARBA00022603"/>
    </source>
</evidence>